<evidence type="ECO:0000313" key="1">
    <source>
        <dbReference type="EMBL" id="JAE23191.1"/>
    </source>
</evidence>
<accession>A0A0A9GKX3</accession>
<dbReference type="AlphaFoldDB" id="A0A0A9GKX3"/>
<protein>
    <submittedName>
        <fullName evidence="1">Uncharacterized protein</fullName>
    </submittedName>
</protein>
<organism evidence="1">
    <name type="scientific">Arundo donax</name>
    <name type="common">Giant reed</name>
    <name type="synonym">Donax arundinaceus</name>
    <dbReference type="NCBI Taxonomy" id="35708"/>
    <lineage>
        <taxon>Eukaryota</taxon>
        <taxon>Viridiplantae</taxon>
        <taxon>Streptophyta</taxon>
        <taxon>Embryophyta</taxon>
        <taxon>Tracheophyta</taxon>
        <taxon>Spermatophyta</taxon>
        <taxon>Magnoliopsida</taxon>
        <taxon>Liliopsida</taxon>
        <taxon>Poales</taxon>
        <taxon>Poaceae</taxon>
        <taxon>PACMAD clade</taxon>
        <taxon>Arundinoideae</taxon>
        <taxon>Arundineae</taxon>
        <taxon>Arundo</taxon>
    </lineage>
</organism>
<reference evidence="1" key="1">
    <citation type="submission" date="2014-09" db="EMBL/GenBank/DDBJ databases">
        <authorList>
            <person name="Magalhaes I.L.F."/>
            <person name="Oliveira U."/>
            <person name="Santos F.R."/>
            <person name="Vidigal T.H.D.A."/>
            <person name="Brescovit A.D."/>
            <person name="Santos A.J."/>
        </authorList>
    </citation>
    <scope>NUCLEOTIDE SEQUENCE</scope>
    <source>
        <tissue evidence="1">Shoot tissue taken approximately 20 cm above the soil surface</tissue>
    </source>
</reference>
<dbReference type="EMBL" id="GBRH01174705">
    <property type="protein sequence ID" value="JAE23191.1"/>
    <property type="molecule type" value="Transcribed_RNA"/>
</dbReference>
<reference evidence="1" key="2">
    <citation type="journal article" date="2015" name="Data Brief">
        <title>Shoot transcriptome of the giant reed, Arundo donax.</title>
        <authorList>
            <person name="Barrero R.A."/>
            <person name="Guerrero F.D."/>
            <person name="Moolhuijzen P."/>
            <person name="Goolsby J.A."/>
            <person name="Tidwell J."/>
            <person name="Bellgard S.E."/>
            <person name="Bellgard M.I."/>
        </authorList>
    </citation>
    <scope>NUCLEOTIDE SEQUENCE</scope>
    <source>
        <tissue evidence="1">Shoot tissue taken approximately 20 cm above the soil surface</tissue>
    </source>
</reference>
<name>A0A0A9GKX3_ARUDO</name>
<sequence>MLSSQRSSRYAISCVHVKTYCNLHCKKVSLWTSNAVNLAKF</sequence>
<proteinExistence type="predicted"/>